<evidence type="ECO:0000256" key="7">
    <source>
        <dbReference type="SAM" id="MobiDB-lite"/>
    </source>
</evidence>
<organism evidence="10">
    <name type="scientific">Capitella teleta</name>
    <name type="common">Polychaete worm</name>
    <dbReference type="NCBI Taxonomy" id="283909"/>
    <lineage>
        <taxon>Eukaryota</taxon>
        <taxon>Metazoa</taxon>
        <taxon>Spiralia</taxon>
        <taxon>Lophotrochozoa</taxon>
        <taxon>Annelida</taxon>
        <taxon>Polychaeta</taxon>
        <taxon>Sedentaria</taxon>
        <taxon>Scolecida</taxon>
        <taxon>Capitellidae</taxon>
        <taxon>Capitella</taxon>
    </lineage>
</organism>
<dbReference type="InterPro" id="IPR001067">
    <property type="entry name" value="Nuc_translocat"/>
</dbReference>
<dbReference type="EMBL" id="KB302363">
    <property type="protein sequence ID" value="ELU04396.1"/>
    <property type="molecule type" value="Genomic_DNA"/>
</dbReference>
<evidence type="ECO:0000256" key="6">
    <source>
        <dbReference type="ARBA" id="ARBA00023242"/>
    </source>
</evidence>
<keyword evidence="5" id="KW-0804">Transcription</keyword>
<dbReference type="InterPro" id="IPR036638">
    <property type="entry name" value="HLH_DNA-bd_sf"/>
</dbReference>
<dbReference type="InterPro" id="IPR000014">
    <property type="entry name" value="PAS"/>
</dbReference>
<dbReference type="GO" id="GO:0005667">
    <property type="term" value="C:transcription regulator complex"/>
    <property type="evidence" value="ECO:0007669"/>
    <property type="project" value="InterPro"/>
</dbReference>
<feature type="region of interest" description="Disordered" evidence="7">
    <location>
        <begin position="373"/>
        <end position="400"/>
    </location>
</feature>
<feature type="compositionally biased region" description="Polar residues" evidence="7">
    <location>
        <begin position="703"/>
        <end position="720"/>
    </location>
</feature>
<evidence type="ECO:0000256" key="2">
    <source>
        <dbReference type="ARBA" id="ARBA00022737"/>
    </source>
</evidence>
<dbReference type="InterPro" id="IPR035965">
    <property type="entry name" value="PAS-like_dom_sf"/>
</dbReference>
<feature type="compositionally biased region" description="Polar residues" evidence="7">
    <location>
        <begin position="672"/>
        <end position="681"/>
    </location>
</feature>
<dbReference type="InterPro" id="IPR050933">
    <property type="entry name" value="Circadian_TF"/>
</dbReference>
<evidence type="ECO:0000256" key="5">
    <source>
        <dbReference type="ARBA" id="ARBA00023163"/>
    </source>
</evidence>
<feature type="domain" description="BHLH" evidence="9">
    <location>
        <begin position="56"/>
        <end position="109"/>
    </location>
</feature>
<dbReference type="PROSITE" id="PS50112">
    <property type="entry name" value="PAS"/>
    <property type="match status" value="1"/>
</dbReference>
<dbReference type="EnsemblMetazoa" id="CapteT199895">
    <property type="protein sequence ID" value="CapteP199895"/>
    <property type="gene ID" value="CapteG199895"/>
</dbReference>
<dbReference type="Proteomes" id="UP000014760">
    <property type="component" value="Unassembled WGS sequence"/>
</dbReference>
<evidence type="ECO:0000259" key="8">
    <source>
        <dbReference type="PROSITE" id="PS50112"/>
    </source>
</evidence>
<dbReference type="CDD" id="cd11391">
    <property type="entry name" value="bHLH_PAS"/>
    <property type="match status" value="1"/>
</dbReference>
<keyword evidence="12" id="KW-1185">Reference proteome</keyword>
<keyword evidence="4" id="KW-0238">DNA-binding</keyword>
<dbReference type="GO" id="GO:0046983">
    <property type="term" value="F:protein dimerization activity"/>
    <property type="evidence" value="ECO:0007669"/>
    <property type="project" value="InterPro"/>
</dbReference>
<keyword evidence="6" id="KW-0539">Nucleus</keyword>
<comment type="subcellular location">
    <subcellularLocation>
        <location evidence="1">Nucleus</location>
    </subcellularLocation>
</comment>
<dbReference type="Gene3D" id="4.10.280.10">
    <property type="entry name" value="Helix-loop-helix DNA-binding domain"/>
    <property type="match status" value="1"/>
</dbReference>
<dbReference type="SUPFAM" id="SSF47459">
    <property type="entry name" value="HLH, helix-loop-helix DNA-binding domain"/>
    <property type="match status" value="1"/>
</dbReference>
<dbReference type="AlphaFoldDB" id="R7UE84"/>
<dbReference type="SMART" id="SM00353">
    <property type="entry name" value="HLH"/>
    <property type="match status" value="1"/>
</dbReference>
<evidence type="ECO:0000256" key="3">
    <source>
        <dbReference type="ARBA" id="ARBA00023015"/>
    </source>
</evidence>
<dbReference type="GO" id="GO:0003677">
    <property type="term" value="F:DNA binding"/>
    <property type="evidence" value="ECO:0007669"/>
    <property type="project" value="UniProtKB-KW"/>
</dbReference>
<dbReference type="Gene3D" id="3.30.450.20">
    <property type="entry name" value="PAS domain"/>
    <property type="match status" value="1"/>
</dbReference>
<dbReference type="GO" id="GO:0005634">
    <property type="term" value="C:nucleus"/>
    <property type="evidence" value="ECO:0007669"/>
    <property type="project" value="UniProtKB-SubCell"/>
</dbReference>
<protein>
    <submittedName>
        <fullName evidence="10 11">Uncharacterized protein</fullName>
    </submittedName>
</protein>
<dbReference type="Pfam" id="PF00010">
    <property type="entry name" value="HLH"/>
    <property type="match status" value="1"/>
</dbReference>
<keyword evidence="2" id="KW-0677">Repeat</keyword>
<evidence type="ECO:0000313" key="12">
    <source>
        <dbReference type="Proteomes" id="UP000014760"/>
    </source>
</evidence>
<dbReference type="STRING" id="283909.R7UE84"/>
<dbReference type="CDD" id="cd00130">
    <property type="entry name" value="PAS"/>
    <property type="match status" value="1"/>
</dbReference>
<feature type="compositionally biased region" description="Acidic residues" evidence="7">
    <location>
        <begin position="373"/>
        <end position="383"/>
    </location>
</feature>
<feature type="region of interest" description="Disordered" evidence="7">
    <location>
        <begin position="661"/>
        <end position="756"/>
    </location>
</feature>
<dbReference type="SUPFAM" id="SSF55785">
    <property type="entry name" value="PYP-like sensor domain (PAS domain)"/>
    <property type="match status" value="1"/>
</dbReference>
<dbReference type="EMBL" id="AMQN01008178">
    <property type="status" value="NOT_ANNOTATED_CDS"/>
    <property type="molecule type" value="Genomic_DNA"/>
</dbReference>
<evidence type="ECO:0000313" key="11">
    <source>
        <dbReference type="EnsemblMetazoa" id="CapteP199895"/>
    </source>
</evidence>
<dbReference type="GO" id="GO:0005737">
    <property type="term" value="C:cytoplasm"/>
    <property type="evidence" value="ECO:0007669"/>
    <property type="project" value="InterPro"/>
</dbReference>
<dbReference type="PANTHER" id="PTHR23042">
    <property type="entry name" value="CIRCADIAN PROTEIN CLOCK/ARNT/BMAL/PAS"/>
    <property type="match status" value="1"/>
</dbReference>
<keyword evidence="3" id="KW-0805">Transcription regulation</keyword>
<dbReference type="OrthoDB" id="7788762at2759"/>
<gene>
    <name evidence="10" type="ORF">CAPTEDRAFT_199895</name>
</gene>
<accession>R7UE84</accession>
<dbReference type="Pfam" id="PF00989">
    <property type="entry name" value="PAS"/>
    <property type="match status" value="1"/>
</dbReference>
<dbReference type="HOGENOM" id="CLU_343629_0_0_1"/>
<proteinExistence type="predicted"/>
<dbReference type="InterPro" id="IPR013767">
    <property type="entry name" value="PAS_fold"/>
</dbReference>
<evidence type="ECO:0000256" key="4">
    <source>
        <dbReference type="ARBA" id="ARBA00023125"/>
    </source>
</evidence>
<dbReference type="PRINTS" id="PR00785">
    <property type="entry name" value="NCTRNSLOCATR"/>
</dbReference>
<reference evidence="11" key="3">
    <citation type="submission" date="2015-06" db="UniProtKB">
        <authorList>
            <consortium name="EnsemblMetazoa"/>
        </authorList>
    </citation>
    <scope>IDENTIFICATION</scope>
</reference>
<reference evidence="12" key="1">
    <citation type="submission" date="2012-12" db="EMBL/GenBank/DDBJ databases">
        <authorList>
            <person name="Hellsten U."/>
            <person name="Grimwood J."/>
            <person name="Chapman J.A."/>
            <person name="Shapiro H."/>
            <person name="Aerts A."/>
            <person name="Otillar R.P."/>
            <person name="Terry A.Y."/>
            <person name="Boore J.L."/>
            <person name="Simakov O."/>
            <person name="Marletaz F."/>
            <person name="Cho S.-J."/>
            <person name="Edsinger-Gonzales E."/>
            <person name="Havlak P."/>
            <person name="Kuo D.-H."/>
            <person name="Larsson T."/>
            <person name="Lv J."/>
            <person name="Arendt D."/>
            <person name="Savage R."/>
            <person name="Osoegawa K."/>
            <person name="de Jong P."/>
            <person name="Lindberg D.R."/>
            <person name="Seaver E.C."/>
            <person name="Weisblat D.A."/>
            <person name="Putnam N.H."/>
            <person name="Grigoriev I.V."/>
            <person name="Rokhsar D.S."/>
        </authorList>
    </citation>
    <scope>NUCLEOTIDE SEQUENCE</scope>
    <source>
        <strain evidence="12">I ESC-2004</strain>
    </source>
</reference>
<name>R7UE84_CAPTE</name>
<evidence type="ECO:0000313" key="10">
    <source>
        <dbReference type="EMBL" id="ELU04396.1"/>
    </source>
</evidence>
<evidence type="ECO:0000259" key="9">
    <source>
        <dbReference type="PROSITE" id="PS50888"/>
    </source>
</evidence>
<dbReference type="PROSITE" id="PS50888">
    <property type="entry name" value="BHLH"/>
    <property type="match status" value="1"/>
</dbReference>
<feature type="domain" description="PAS" evidence="8">
    <location>
        <begin position="129"/>
        <end position="193"/>
    </location>
</feature>
<dbReference type="InterPro" id="IPR011598">
    <property type="entry name" value="bHLH_dom"/>
</dbReference>
<reference evidence="10 12" key="2">
    <citation type="journal article" date="2013" name="Nature">
        <title>Insights into bilaterian evolution from three spiralian genomes.</title>
        <authorList>
            <person name="Simakov O."/>
            <person name="Marletaz F."/>
            <person name="Cho S.J."/>
            <person name="Edsinger-Gonzales E."/>
            <person name="Havlak P."/>
            <person name="Hellsten U."/>
            <person name="Kuo D.H."/>
            <person name="Larsson T."/>
            <person name="Lv J."/>
            <person name="Arendt D."/>
            <person name="Savage R."/>
            <person name="Osoegawa K."/>
            <person name="de Jong P."/>
            <person name="Grimwood J."/>
            <person name="Chapman J.A."/>
            <person name="Shapiro H."/>
            <person name="Aerts A."/>
            <person name="Otillar R.P."/>
            <person name="Terry A.Y."/>
            <person name="Boore J.L."/>
            <person name="Grigoriev I.V."/>
            <person name="Lindberg D.R."/>
            <person name="Seaver E.C."/>
            <person name="Weisblat D.A."/>
            <person name="Putnam N.H."/>
            <person name="Rokhsar D.S."/>
        </authorList>
    </citation>
    <scope>NUCLEOTIDE SEQUENCE</scope>
    <source>
        <strain evidence="10 12">I ESC-2004</strain>
    </source>
</reference>
<dbReference type="GO" id="GO:0003700">
    <property type="term" value="F:DNA-binding transcription factor activity"/>
    <property type="evidence" value="ECO:0007669"/>
    <property type="project" value="InterPro"/>
</dbReference>
<dbReference type="SMART" id="SM00091">
    <property type="entry name" value="PAS"/>
    <property type="match status" value="1"/>
</dbReference>
<sequence>MDLIPAYWEHKYLCKLTFKKATPAITRRTSENDQLRRCMASGELKDAALAVIALLAQRLSRNESEKLRRDRLNAYIGELAKVVPLVMQSDKKMDKASILRLTVTYLRIHHDLVKNTETDMKWKPDQLTMENLANLLLQCIDGFMLVLNQRGVMLYATEALNEYLGHQLVDVLGTSFFKLVHPEDVETLRKQFNFRNRDEDTEAGSGPSHVPVAGHRSFNIRILNRQNVTNNQQPPRYENVHIVGHLKKMDPIQASISHPGHLQNFPSNHSANDGLFQTVGVQPRPESEVCLVSVGRLIRRDPISLDLELAPDLESIPNQWVTRHELDGKITYSDQSAEEGPGLLEQQRANILKAYHGMEGRAHSAATLTEIAPDDNSETDTVTDEMQKKNSRKQRTYSTNSDDIIPDMEEISQDLVNVVVGEKRFKIELSRKDKFSPVLKVATVDNVPPVFDPYAQNDDGGSGIPFVMPRFLGGEEEEKLKLLSANSGDEGLRAQCMVTSSTSVSEEVRPALQQDMSSNLRELLGFSAKNTPTFAIGTQNPLQGVPAKTMQEEVSSTCPGNPSDEHSDTTPLDSSLALDYDILEQRMHSSHPDQIAFSSGPSGDMEWQLRRGVEEKRRQHEEELQAVRREFLSKAQCLSGGNTGSKQLLQLIMANDMLPTAHPAQESDGYPCQQQPSQQFLPSEMPYAPPTQYPYPLQQQPPHTQCSNGQPHTGSSSQAWPLQHDATPWSGHTSSQGAYPQHQQHHQQRQQQQYSGYHQQWNANPTIQQYCNGQQWPPYNDGLAPPLNQSSATMWADTPANAEQPQYTPAFLSSDLLYSQNQKM</sequence>
<evidence type="ECO:0000256" key="1">
    <source>
        <dbReference type="ARBA" id="ARBA00004123"/>
    </source>
</evidence>